<dbReference type="RefSeq" id="WP_084240080.1">
    <property type="nucleotide sequence ID" value="NZ_FWXT01000002.1"/>
</dbReference>
<evidence type="ECO:0000259" key="2">
    <source>
        <dbReference type="Pfam" id="PF04773"/>
    </source>
</evidence>
<dbReference type="Proteomes" id="UP000192756">
    <property type="component" value="Unassembled WGS sequence"/>
</dbReference>
<protein>
    <submittedName>
        <fullName evidence="4">FecR family protein</fullName>
    </submittedName>
</protein>
<dbReference type="Pfam" id="PF04773">
    <property type="entry name" value="FecR"/>
    <property type="match status" value="1"/>
</dbReference>
<dbReference type="GO" id="GO:0016989">
    <property type="term" value="F:sigma factor antagonist activity"/>
    <property type="evidence" value="ECO:0007669"/>
    <property type="project" value="TreeGrafter"/>
</dbReference>
<organism evidence="4 5">
    <name type="scientific">Pedobacter africanus</name>
    <dbReference type="NCBI Taxonomy" id="151894"/>
    <lineage>
        <taxon>Bacteria</taxon>
        <taxon>Pseudomonadati</taxon>
        <taxon>Bacteroidota</taxon>
        <taxon>Sphingobacteriia</taxon>
        <taxon>Sphingobacteriales</taxon>
        <taxon>Sphingobacteriaceae</taxon>
        <taxon>Pedobacter</taxon>
    </lineage>
</organism>
<evidence type="ECO:0000313" key="4">
    <source>
        <dbReference type="EMBL" id="SMC89205.1"/>
    </source>
</evidence>
<dbReference type="Gene3D" id="2.60.120.1440">
    <property type="match status" value="1"/>
</dbReference>
<name>A0A1W2CVE5_9SPHI</name>
<dbReference type="EMBL" id="FWXT01000002">
    <property type="protein sequence ID" value="SMC89205.1"/>
    <property type="molecule type" value="Genomic_DNA"/>
</dbReference>
<evidence type="ECO:0000259" key="3">
    <source>
        <dbReference type="Pfam" id="PF16344"/>
    </source>
</evidence>
<proteinExistence type="predicted"/>
<dbReference type="InterPro" id="IPR032508">
    <property type="entry name" value="FecR_C"/>
</dbReference>
<evidence type="ECO:0000256" key="1">
    <source>
        <dbReference type="SAM" id="Phobius"/>
    </source>
</evidence>
<dbReference type="PANTHER" id="PTHR30273:SF2">
    <property type="entry name" value="PROTEIN FECR"/>
    <property type="match status" value="1"/>
</dbReference>
<evidence type="ECO:0000313" key="5">
    <source>
        <dbReference type="Proteomes" id="UP000192756"/>
    </source>
</evidence>
<accession>A0A1W2CVE5</accession>
<feature type="transmembrane region" description="Helical" evidence="1">
    <location>
        <begin position="68"/>
        <end position="89"/>
    </location>
</feature>
<feature type="domain" description="Protein FecR C-terminal" evidence="3">
    <location>
        <begin position="298"/>
        <end position="366"/>
    </location>
</feature>
<dbReference type="STRING" id="151894.SAMN04488524_3291"/>
<dbReference type="AlphaFoldDB" id="A0A1W2CVE5"/>
<reference evidence="5" key="1">
    <citation type="submission" date="2017-04" db="EMBL/GenBank/DDBJ databases">
        <authorList>
            <person name="Varghese N."/>
            <person name="Submissions S."/>
        </authorList>
    </citation>
    <scope>NUCLEOTIDE SEQUENCE [LARGE SCALE GENOMIC DNA]</scope>
    <source>
        <strain evidence="5">DSM 12126</strain>
    </source>
</reference>
<gene>
    <name evidence="4" type="ORF">SAMN04488524_3291</name>
</gene>
<dbReference type="InterPro" id="IPR006860">
    <property type="entry name" value="FecR"/>
</dbReference>
<keyword evidence="1" id="KW-1133">Transmembrane helix</keyword>
<dbReference type="PANTHER" id="PTHR30273">
    <property type="entry name" value="PERIPLASMIC SIGNAL SENSOR AND SIGMA FACTOR ACTIVATOR FECR-RELATED"/>
    <property type="match status" value="1"/>
</dbReference>
<keyword evidence="5" id="KW-1185">Reference proteome</keyword>
<dbReference type="Gene3D" id="3.55.50.30">
    <property type="match status" value="1"/>
</dbReference>
<dbReference type="InterPro" id="IPR012373">
    <property type="entry name" value="Ferrdict_sens_TM"/>
</dbReference>
<dbReference type="Pfam" id="PF16344">
    <property type="entry name" value="FecR_C"/>
    <property type="match status" value="1"/>
</dbReference>
<feature type="domain" description="FecR protein" evidence="2">
    <location>
        <begin position="166"/>
        <end position="260"/>
    </location>
</feature>
<keyword evidence="1" id="KW-0812">Transmembrane</keyword>
<dbReference type="OrthoDB" id="9771237at2"/>
<sequence>MDKSQINDLLDKLNTGSFSPVEEQQALNYIHKFNSDGPTGLTDEQFFSAEFEMWNVIDRKSRPNHFRLFRNFAAAAVAVIICTIGLYYYTGSESETTHFVSYTKDIPAGKDGATLTLGNGKKIMISEASAGILVDDKDISITKTSNGMIVYKVKSSENEGTDYNMLETDNGQQSKIVLPDNSVVFLNAASSLKYPSSFSHLNERQVELSGEAYFEISKDKKHPFIVKTRNQGIKVLGTHFNVNSYTNEQATKTTLLEGSVLIDRKYVLKPGELAVNSDGKLNVMPADIDLELAWKNNDFYFRETSMESVMKQIARWYNIKVEYTDPRLKLVSINGLISRSKPLSVVLGRLGAAGQMRFKINERNVIAMPQ</sequence>
<keyword evidence="1" id="KW-0472">Membrane</keyword>